<organism evidence="2 3">
    <name type="scientific">Chryseobacterium angstadtii</name>
    <dbReference type="NCBI Taxonomy" id="558151"/>
    <lineage>
        <taxon>Bacteria</taxon>
        <taxon>Pseudomonadati</taxon>
        <taxon>Bacteroidota</taxon>
        <taxon>Flavobacteriia</taxon>
        <taxon>Flavobacteriales</taxon>
        <taxon>Weeksellaceae</taxon>
        <taxon>Chryseobacterium group</taxon>
        <taxon>Chryseobacterium</taxon>
    </lineage>
</organism>
<dbReference type="PANTHER" id="PTHR43201:SF32">
    <property type="entry name" value="2-SUCCINYLBENZOATE--COA LIGASE, CHLOROPLASTIC_PEROXISOMAL"/>
    <property type="match status" value="1"/>
</dbReference>
<sequence>MRSLWNEIHNSLLTHSGSWILDFNNKKMTYSEILLEVESLEKNFSGTDFEDKLFVIDYQGNTVNLIILYLLILKKGGCALLIECTKENLEGIPFFYAIITQDNSCIPFDFEHDIHKSPYGNILIRNDYMDQPLKNTSVVLSSSGTTKIRKYIMHSSDSILQNIRSNVNSLGINSGHTSIVCLPLYYSYALVAQFFSHLLSGGNLILSSYKFIALNLVSYIEKYSVTNFFITPTLLRTLLAYNVKLGNAGKTLEFISIGGGYVGKTCFLKFTGNFPVPSYYKTYGTSEAGPRVATYKISYLEKEDFEPNYLGVPLENISLEKEAFVTTYHQKDIYSLTINTPSVFNGYLNGNEYTGDLSKVLTSDLVYTENDKFYIIGRNSDYFSPFEIWDFEIQDLFFNNIPSLLKVNTAMKNDRLSINLVVNSKRDFPNTDFSSILSPRMDSGMLNNIEVMLHNESHQFTK</sequence>
<proteinExistence type="predicted"/>
<protein>
    <recommendedName>
        <fullName evidence="1">AMP-dependent synthetase/ligase domain-containing protein</fullName>
    </recommendedName>
</protein>
<gene>
    <name evidence="2" type="ORF">ACM46_02785</name>
</gene>
<dbReference type="SUPFAM" id="SSF56801">
    <property type="entry name" value="Acetyl-CoA synthetase-like"/>
    <property type="match status" value="1"/>
</dbReference>
<dbReference type="AlphaFoldDB" id="A0A0J7IKB3"/>
<accession>A0A0J7IKB3</accession>
<evidence type="ECO:0000313" key="3">
    <source>
        <dbReference type="Proteomes" id="UP000036261"/>
    </source>
</evidence>
<dbReference type="EMBL" id="LFND01000001">
    <property type="protein sequence ID" value="KMQ66476.1"/>
    <property type="molecule type" value="Genomic_DNA"/>
</dbReference>
<dbReference type="Proteomes" id="UP000036261">
    <property type="component" value="Unassembled WGS sequence"/>
</dbReference>
<evidence type="ECO:0000313" key="2">
    <source>
        <dbReference type="EMBL" id="KMQ66476.1"/>
    </source>
</evidence>
<dbReference type="RefSeq" id="WP_048505076.1">
    <property type="nucleotide sequence ID" value="NZ_LFND01000001.1"/>
</dbReference>
<dbReference type="Pfam" id="PF00501">
    <property type="entry name" value="AMP-binding"/>
    <property type="match status" value="1"/>
</dbReference>
<reference evidence="2 3" key="1">
    <citation type="journal article" date="2013" name="Int. J. Syst. Evol. Microbiol.">
        <title>Chryseobacterium angstadtii sp. nov., isolated from a newt tank.</title>
        <authorList>
            <person name="Kirk K.E."/>
            <person name="Hoffman J.A."/>
            <person name="Smith K.A."/>
            <person name="Strahan B.L."/>
            <person name="Failor K.C."/>
            <person name="Krebs J.E."/>
            <person name="Gale A.N."/>
            <person name="Do T.D."/>
            <person name="Sontag T.C."/>
            <person name="Batties A.M."/>
            <person name="Mistiszyn K."/>
            <person name="Newman J.D."/>
        </authorList>
    </citation>
    <scope>NUCLEOTIDE SEQUENCE [LARGE SCALE GENOMIC DNA]</scope>
    <source>
        <strain evidence="2 3">KM</strain>
    </source>
</reference>
<dbReference type="InterPro" id="IPR000873">
    <property type="entry name" value="AMP-dep_synth/lig_dom"/>
</dbReference>
<keyword evidence="3" id="KW-1185">Reference proteome</keyword>
<dbReference type="Gene3D" id="3.40.50.12780">
    <property type="entry name" value="N-terminal domain of ligase-like"/>
    <property type="match status" value="1"/>
</dbReference>
<name>A0A0J7IKB3_9FLAO</name>
<comment type="caution">
    <text evidence="2">The sequence shown here is derived from an EMBL/GenBank/DDBJ whole genome shotgun (WGS) entry which is preliminary data.</text>
</comment>
<feature type="domain" description="AMP-dependent synthetase/ligase" evidence="1">
    <location>
        <begin position="134"/>
        <end position="319"/>
    </location>
</feature>
<dbReference type="PANTHER" id="PTHR43201">
    <property type="entry name" value="ACYL-COA SYNTHETASE"/>
    <property type="match status" value="1"/>
</dbReference>
<dbReference type="PATRIC" id="fig|558151.6.peg.581"/>
<dbReference type="OrthoDB" id="8445630at2"/>
<evidence type="ECO:0000259" key="1">
    <source>
        <dbReference type="Pfam" id="PF00501"/>
    </source>
</evidence>
<dbReference type="STRING" id="558151.ACM46_02785"/>
<dbReference type="GO" id="GO:0031956">
    <property type="term" value="F:medium-chain fatty acid-CoA ligase activity"/>
    <property type="evidence" value="ECO:0007669"/>
    <property type="project" value="TreeGrafter"/>
</dbReference>
<dbReference type="GO" id="GO:0006631">
    <property type="term" value="P:fatty acid metabolic process"/>
    <property type="evidence" value="ECO:0007669"/>
    <property type="project" value="TreeGrafter"/>
</dbReference>
<dbReference type="InterPro" id="IPR042099">
    <property type="entry name" value="ANL_N_sf"/>
</dbReference>